<dbReference type="AlphaFoldDB" id="F0EW12"/>
<proteinExistence type="predicted"/>
<evidence type="ECO:0000313" key="2">
    <source>
        <dbReference type="EMBL" id="EGC18520.1"/>
    </source>
</evidence>
<dbReference type="Proteomes" id="UP000004088">
    <property type="component" value="Unassembled WGS sequence"/>
</dbReference>
<dbReference type="InterPro" id="IPR036514">
    <property type="entry name" value="SGNH_hydro_sf"/>
</dbReference>
<dbReference type="PROSITE" id="PS51318">
    <property type="entry name" value="TAT"/>
    <property type="match status" value="1"/>
</dbReference>
<dbReference type="SUPFAM" id="SSF52266">
    <property type="entry name" value="SGNH hydrolase"/>
    <property type="match status" value="1"/>
</dbReference>
<evidence type="ECO:0000259" key="1">
    <source>
        <dbReference type="Pfam" id="PF13472"/>
    </source>
</evidence>
<protein>
    <submittedName>
        <fullName evidence="2">Tat pathway signal sequence domain protein</fullName>
    </submittedName>
</protein>
<dbReference type="HOGENOM" id="CLU_051180_1_2_4"/>
<dbReference type="Gene3D" id="3.40.50.1110">
    <property type="entry name" value="SGNH hydrolase"/>
    <property type="match status" value="1"/>
</dbReference>
<accession>F0EW12</accession>
<dbReference type="EMBL" id="AEWV01000002">
    <property type="protein sequence ID" value="EGC18520.1"/>
    <property type="molecule type" value="Genomic_DNA"/>
</dbReference>
<dbReference type="CDD" id="cd01822">
    <property type="entry name" value="Lysophospholipase_L1_like"/>
    <property type="match status" value="1"/>
</dbReference>
<reference evidence="2 3" key="1">
    <citation type="submission" date="2011-01" db="EMBL/GenBank/DDBJ databases">
        <authorList>
            <person name="Muzny D."/>
            <person name="Qin X."/>
            <person name="Deng J."/>
            <person name="Jiang H."/>
            <person name="Liu Y."/>
            <person name="Qu J."/>
            <person name="Song X.-Z."/>
            <person name="Zhang L."/>
            <person name="Thornton R."/>
            <person name="Coyle M."/>
            <person name="Francisco L."/>
            <person name="Jackson L."/>
            <person name="Javaid M."/>
            <person name="Korchina V."/>
            <person name="Kovar C."/>
            <person name="Mata R."/>
            <person name="Mathew T."/>
            <person name="Ngo R."/>
            <person name="Nguyen L."/>
            <person name="Nguyen N."/>
            <person name="Okwuonu G."/>
            <person name="Ongeri F."/>
            <person name="Pham C."/>
            <person name="Simmons D."/>
            <person name="Wilczek-Boney K."/>
            <person name="Hale W."/>
            <person name="Jakkamsetti A."/>
            <person name="Pham P."/>
            <person name="Ruth R."/>
            <person name="San Lucas F."/>
            <person name="Warren J."/>
            <person name="Zhang J."/>
            <person name="Zhao Z."/>
            <person name="Zhou C."/>
            <person name="Zhu D."/>
            <person name="Lee S."/>
            <person name="Bess C."/>
            <person name="Blankenburg K."/>
            <person name="Forbes L."/>
            <person name="Fu Q."/>
            <person name="Gubbala S."/>
            <person name="Hirani K."/>
            <person name="Jayaseelan J.C."/>
            <person name="Lara F."/>
            <person name="Munidasa M."/>
            <person name="Palculict T."/>
            <person name="Patil S."/>
            <person name="Pu L.-L."/>
            <person name="Saada N."/>
            <person name="Tang L."/>
            <person name="Weissenberger G."/>
            <person name="Zhu Y."/>
            <person name="Hemphill L."/>
            <person name="Shang Y."/>
            <person name="Youmans B."/>
            <person name="Ayvaz T."/>
            <person name="Ross M."/>
            <person name="Santibanez J."/>
            <person name="Aqrawi P."/>
            <person name="Gross S."/>
            <person name="Joshi V."/>
            <person name="Fowler G."/>
            <person name="Nazareth L."/>
            <person name="Reid J."/>
            <person name="Worley K."/>
            <person name="Petrosino J."/>
            <person name="Highlander S."/>
            <person name="Gibbs R."/>
        </authorList>
    </citation>
    <scope>NUCLEOTIDE SEQUENCE [LARGE SCALE GENOMIC DNA]</scope>
    <source>
        <strain evidence="2 3">ATCC 33394</strain>
    </source>
</reference>
<evidence type="ECO:0000313" key="3">
    <source>
        <dbReference type="Proteomes" id="UP000004088"/>
    </source>
</evidence>
<dbReference type="Pfam" id="PF13472">
    <property type="entry name" value="Lipase_GDSL_2"/>
    <property type="match status" value="1"/>
</dbReference>
<dbReference type="STRING" id="888741.HMPREF9098_0045"/>
<sequence length="213" mass="22910">MAHTPYPLTRRHFLQAVAVLLAAGACRFAKKYTKIPAGSTVLALGDSLTEGYGARPGEDYPTQLAKITGWNVINGGVSGDTSAQALARLPGLMKQNPKLVLVSIGGNDFLQKKPESETVANISRMIEQIQAAKVPLVLVAIPYFTAGALIGRVSEHALFSDLAEKYRVPLLKGAWADILGDKDLKSDTVHANAKGYLQFAEEMADFLQAQGFR</sequence>
<keyword evidence="3" id="KW-1185">Reference proteome</keyword>
<dbReference type="PANTHER" id="PTHR30383">
    <property type="entry name" value="THIOESTERASE 1/PROTEASE 1/LYSOPHOSPHOLIPASE L1"/>
    <property type="match status" value="1"/>
</dbReference>
<dbReference type="RefSeq" id="WP_003780808.1">
    <property type="nucleotide sequence ID" value="NZ_GL870929.1"/>
</dbReference>
<dbReference type="PANTHER" id="PTHR30383:SF24">
    <property type="entry name" value="THIOESTERASE 1_PROTEASE 1_LYSOPHOSPHOLIPASE L1"/>
    <property type="match status" value="1"/>
</dbReference>
<gene>
    <name evidence="2" type="ORF">HMPREF9098_0045</name>
</gene>
<comment type="caution">
    <text evidence="2">The sequence shown here is derived from an EMBL/GenBank/DDBJ whole genome shotgun (WGS) entry which is preliminary data.</text>
</comment>
<dbReference type="GO" id="GO:0004622">
    <property type="term" value="F:phosphatidylcholine lysophospholipase activity"/>
    <property type="evidence" value="ECO:0007669"/>
    <property type="project" value="TreeGrafter"/>
</dbReference>
<dbReference type="InterPro" id="IPR013830">
    <property type="entry name" value="SGNH_hydro"/>
</dbReference>
<organism evidence="2 3">
    <name type="scientific">Kingella denitrificans ATCC 33394</name>
    <dbReference type="NCBI Taxonomy" id="888741"/>
    <lineage>
        <taxon>Bacteria</taxon>
        <taxon>Pseudomonadati</taxon>
        <taxon>Pseudomonadota</taxon>
        <taxon>Betaproteobacteria</taxon>
        <taxon>Neisseriales</taxon>
        <taxon>Neisseriaceae</taxon>
        <taxon>Kingella</taxon>
    </lineage>
</organism>
<dbReference type="InterPro" id="IPR051532">
    <property type="entry name" value="Ester_Hydrolysis_Enzymes"/>
</dbReference>
<feature type="domain" description="SGNH hydrolase-type esterase" evidence="1">
    <location>
        <begin position="43"/>
        <end position="196"/>
    </location>
</feature>
<name>F0EW12_9NEIS</name>
<dbReference type="InterPro" id="IPR006311">
    <property type="entry name" value="TAT_signal"/>
</dbReference>